<gene>
    <name evidence="3" type="ordered locus">Clocl_1801</name>
</gene>
<reference evidence="3 4" key="2">
    <citation type="journal article" date="2012" name="Stand. Genomic Sci.">
        <title>Complete Genome Sequence of Clostridium clariflavum DSM 19732.</title>
        <authorList>
            <person name="Izquierdo J.A."/>
            <person name="Goodwin L."/>
            <person name="Davenport K.W."/>
            <person name="Teshima H."/>
            <person name="Bruce D."/>
            <person name="Detter C."/>
            <person name="Tapia R."/>
            <person name="Han S."/>
            <person name="Land M."/>
            <person name="Hauser L."/>
            <person name="Jeffries C.D."/>
            <person name="Han J."/>
            <person name="Pitluck S."/>
            <person name="Nolan M."/>
            <person name="Chen A."/>
            <person name="Huntemann M."/>
            <person name="Mavromatis K."/>
            <person name="Mikhailova N."/>
            <person name="Liolios K."/>
            <person name="Woyke T."/>
            <person name="Lynd L.R."/>
        </authorList>
    </citation>
    <scope>NUCLEOTIDE SEQUENCE [LARGE SCALE GENOMIC DNA]</scope>
    <source>
        <strain evidence="4">DSM 19732 / NBRC 101661 / EBR45</strain>
    </source>
</reference>
<dbReference type="PANTHER" id="PTHR34512:SF30">
    <property type="entry name" value="OUTER MEMBRANE PROTEIN ASSEMBLY FACTOR BAMB"/>
    <property type="match status" value="1"/>
</dbReference>
<keyword evidence="1" id="KW-1133">Transmembrane helix</keyword>
<dbReference type="Gene3D" id="2.130.10.10">
    <property type="entry name" value="YVTN repeat-like/Quinoprotein amine dehydrogenase"/>
    <property type="match status" value="1"/>
</dbReference>
<feature type="transmembrane region" description="Helical" evidence="1">
    <location>
        <begin position="6"/>
        <end position="25"/>
    </location>
</feature>
<feature type="domain" description="Pyrrolo-quinoline quinone repeat" evidence="2">
    <location>
        <begin position="470"/>
        <end position="560"/>
    </location>
</feature>
<organism evidence="3 4">
    <name type="scientific">Acetivibrio clariflavus (strain DSM 19732 / NBRC 101661 / EBR45)</name>
    <name type="common">Clostridium clariflavum</name>
    <dbReference type="NCBI Taxonomy" id="720554"/>
    <lineage>
        <taxon>Bacteria</taxon>
        <taxon>Bacillati</taxon>
        <taxon>Bacillota</taxon>
        <taxon>Clostridia</taxon>
        <taxon>Eubacteriales</taxon>
        <taxon>Oscillospiraceae</taxon>
        <taxon>Acetivibrio</taxon>
    </lineage>
</organism>
<dbReference type="SUPFAM" id="SSF50998">
    <property type="entry name" value="Quinoprotein alcohol dehydrogenase-like"/>
    <property type="match status" value="1"/>
</dbReference>
<evidence type="ECO:0000256" key="1">
    <source>
        <dbReference type="SAM" id="Phobius"/>
    </source>
</evidence>
<dbReference type="HOGENOM" id="CLU_031954_0_0_9"/>
<dbReference type="Proteomes" id="UP000005435">
    <property type="component" value="Chromosome"/>
</dbReference>
<dbReference type="eggNOG" id="COG1520">
    <property type="taxonomic scope" value="Bacteria"/>
</dbReference>
<dbReference type="InterPro" id="IPR002372">
    <property type="entry name" value="PQQ_rpt_dom"/>
</dbReference>
<proteinExistence type="predicted"/>
<dbReference type="Pfam" id="PF13360">
    <property type="entry name" value="PQQ_2"/>
    <property type="match status" value="1"/>
</dbReference>
<reference evidence="4" key="1">
    <citation type="submission" date="2011-12" db="EMBL/GenBank/DDBJ databases">
        <title>Complete sequence of Clostridium clariflavum DSM 19732.</title>
        <authorList>
            <consortium name="US DOE Joint Genome Institute"/>
            <person name="Lucas S."/>
            <person name="Han J."/>
            <person name="Lapidus A."/>
            <person name="Cheng J.-F."/>
            <person name="Goodwin L."/>
            <person name="Pitluck S."/>
            <person name="Peters L."/>
            <person name="Teshima H."/>
            <person name="Detter J.C."/>
            <person name="Han C."/>
            <person name="Tapia R."/>
            <person name="Land M."/>
            <person name="Hauser L."/>
            <person name="Kyrpides N."/>
            <person name="Ivanova N."/>
            <person name="Pagani I."/>
            <person name="Kitzmiller T."/>
            <person name="Lynd L."/>
            <person name="Izquierdo J."/>
            <person name="Woyke T."/>
        </authorList>
    </citation>
    <scope>NUCLEOTIDE SEQUENCE [LARGE SCALE GENOMIC DNA]</scope>
    <source>
        <strain evidence="4">DSM 19732 / NBRC 101661 / EBR45</strain>
    </source>
</reference>
<dbReference type="InterPro" id="IPR011047">
    <property type="entry name" value="Quinoprotein_ADH-like_sf"/>
</dbReference>
<evidence type="ECO:0000259" key="2">
    <source>
        <dbReference type="Pfam" id="PF13360"/>
    </source>
</evidence>
<dbReference type="AlphaFoldDB" id="G8LU22"/>
<dbReference type="KEGG" id="ccl:Clocl_1801"/>
<evidence type="ECO:0000313" key="4">
    <source>
        <dbReference type="Proteomes" id="UP000005435"/>
    </source>
</evidence>
<keyword evidence="1" id="KW-0472">Membrane</keyword>
<name>G8LU22_ACECE</name>
<accession>G8LU22</accession>
<dbReference type="RefSeq" id="WP_014254996.1">
    <property type="nucleotide sequence ID" value="NC_016627.1"/>
</dbReference>
<dbReference type="PANTHER" id="PTHR34512">
    <property type="entry name" value="CELL SURFACE PROTEIN"/>
    <property type="match status" value="1"/>
</dbReference>
<dbReference type="EMBL" id="CP003065">
    <property type="protein sequence ID" value="AEV68410.1"/>
    <property type="molecule type" value="Genomic_DNA"/>
</dbReference>
<dbReference type="InterPro" id="IPR015943">
    <property type="entry name" value="WD40/YVTN_repeat-like_dom_sf"/>
</dbReference>
<sequence length="563" mass="63636" precursor="true">MNFFKALLITNIIILILIIPGFIFLNKYITQRNNSNDPNTAKPTSNSSNIIDLNIEDNIEEDLDDGKLKEESIIIPTELQPSYNEFKWEVLKDKTPISVNDNVNFPEPEEYNSIEGVTTFRGNNYRNSASYGTVDVKEEKLEKVWSVKIGYIDTWTGVGWNGQPAIVKWDDNIRTKMNIFDNKKSKNNLKEVIYGTLDGKIYFLDLEDGKYTRNPINIGFPIKGSVTVDPRGLPLLYCGQGVEKNGDVTGKIGFRIFSLIDQKLLLFINGLDRDAYRYWGAFDSTPLIDAKNDTMYECGENGILYSVKLNTSFDADAGLISINPEILKYRYTSPSLKRPGMENSIAIYKNLAYFVDNTGYLHCVDLNTFTPRWVRFVNDDTDSTVALEVSDDKKVYLYTACEVDHQKSNGYSYVRKINALNGELVWENKYQCSYNSETNGGVLASPVVGKNDIDNLVIYNIARAWNKNGGKLIAFDKETGKEMWVINFNNYSWSSPVDIYTKDGKSYLIFCDSAGYMYLIEGKTGKILDKIPVGGNVEGSPAVYEDMIVVGTRGQQIFGIKVK</sequence>
<dbReference type="STRING" id="720554.Clocl_1801"/>
<dbReference type="OrthoDB" id="105314at2"/>
<evidence type="ECO:0000313" key="3">
    <source>
        <dbReference type="EMBL" id="AEV68410.1"/>
    </source>
</evidence>
<keyword evidence="4" id="KW-1185">Reference proteome</keyword>
<keyword evidence="1" id="KW-0812">Transmembrane</keyword>
<protein>
    <recommendedName>
        <fullName evidence="2">Pyrrolo-quinoline quinone repeat domain-containing protein</fullName>
    </recommendedName>
</protein>